<dbReference type="PANTHER" id="PTHR38645:SF1">
    <property type="entry name" value="YALI0F12243P"/>
    <property type="match status" value="1"/>
</dbReference>
<evidence type="ECO:0000313" key="3">
    <source>
        <dbReference type="Proteomes" id="UP000267821"/>
    </source>
</evidence>
<reference evidence="2 3" key="1">
    <citation type="journal article" date="2018" name="Nat. Ecol. Evol.">
        <title>Pezizomycetes genomes reveal the molecular basis of ectomycorrhizal truffle lifestyle.</title>
        <authorList>
            <person name="Murat C."/>
            <person name="Payen T."/>
            <person name="Noel B."/>
            <person name="Kuo A."/>
            <person name="Morin E."/>
            <person name="Chen J."/>
            <person name="Kohler A."/>
            <person name="Krizsan K."/>
            <person name="Balestrini R."/>
            <person name="Da Silva C."/>
            <person name="Montanini B."/>
            <person name="Hainaut M."/>
            <person name="Levati E."/>
            <person name="Barry K.W."/>
            <person name="Belfiori B."/>
            <person name="Cichocki N."/>
            <person name="Clum A."/>
            <person name="Dockter R.B."/>
            <person name="Fauchery L."/>
            <person name="Guy J."/>
            <person name="Iotti M."/>
            <person name="Le Tacon F."/>
            <person name="Lindquist E.A."/>
            <person name="Lipzen A."/>
            <person name="Malagnac F."/>
            <person name="Mello A."/>
            <person name="Molinier V."/>
            <person name="Miyauchi S."/>
            <person name="Poulain J."/>
            <person name="Riccioni C."/>
            <person name="Rubini A."/>
            <person name="Sitrit Y."/>
            <person name="Splivallo R."/>
            <person name="Traeger S."/>
            <person name="Wang M."/>
            <person name="Zifcakova L."/>
            <person name="Wipf D."/>
            <person name="Zambonelli A."/>
            <person name="Paolocci F."/>
            <person name="Nowrousian M."/>
            <person name="Ottonello S."/>
            <person name="Baldrian P."/>
            <person name="Spatafora J.W."/>
            <person name="Henrissat B."/>
            <person name="Nagy L.G."/>
            <person name="Aury J.M."/>
            <person name="Wincker P."/>
            <person name="Grigoriev I.V."/>
            <person name="Bonfante P."/>
            <person name="Martin F.M."/>
        </authorList>
    </citation>
    <scope>NUCLEOTIDE SEQUENCE [LARGE SCALE GENOMIC DNA]</scope>
    <source>
        <strain evidence="2 3">ATCC MYA-4762</strain>
    </source>
</reference>
<feature type="region of interest" description="Disordered" evidence="1">
    <location>
        <begin position="85"/>
        <end position="214"/>
    </location>
</feature>
<dbReference type="PANTHER" id="PTHR38645">
    <property type="entry name" value="CHROMOSOME 9, WHOLE GENOME SHOTGUN SEQUENCE"/>
    <property type="match status" value="1"/>
</dbReference>
<dbReference type="InterPro" id="IPR029196">
    <property type="entry name" value="HAPSTR1-like"/>
</dbReference>
<evidence type="ECO:0000256" key="1">
    <source>
        <dbReference type="SAM" id="MobiDB-lite"/>
    </source>
</evidence>
<name>A0A3N4LII3_9PEZI</name>
<feature type="compositionally biased region" description="Low complexity" evidence="1">
    <location>
        <begin position="199"/>
        <end position="212"/>
    </location>
</feature>
<dbReference type="InParanoid" id="A0A3N4LII3"/>
<dbReference type="EMBL" id="ML121561">
    <property type="protein sequence ID" value="RPB21269.1"/>
    <property type="molecule type" value="Genomic_DNA"/>
</dbReference>
<dbReference type="Pfam" id="PF15251">
    <property type="entry name" value="TAPR1-like"/>
    <property type="match status" value="1"/>
</dbReference>
<protein>
    <submittedName>
        <fullName evidence="2">Uncharacterized protein</fullName>
    </submittedName>
</protein>
<sequence length="273" mass="30420">MDLTSLSSTLPGQSRNSQYEYPLMSAFKQAAMSVTTLYKSANTEIVRARKQGYQDALNDLLHLINSDRIYTNSEVIKIREWGLSRRRKSGGDGESGACRSDPVDESEDERGQSQTAPSSSPIRESEPPVELQPQEQHAPSEPASSSSYDNIPASPSPPKVYHPVPKEIPQSFSFRSNHHLPKHVPPPPRVPYLEDIELPDTMPDSPMSTSSSGEQALHHINHRNFSPSPHRNPSGAWKRRFPLDFLELAAMAEKEKAAYAGMEFNGNKRGRMT</sequence>
<gene>
    <name evidence="2" type="ORF">L211DRAFT_870108</name>
</gene>
<accession>A0A3N4LII3</accession>
<organism evidence="2 3">
    <name type="scientific">Terfezia boudieri ATCC MYA-4762</name>
    <dbReference type="NCBI Taxonomy" id="1051890"/>
    <lineage>
        <taxon>Eukaryota</taxon>
        <taxon>Fungi</taxon>
        <taxon>Dikarya</taxon>
        <taxon>Ascomycota</taxon>
        <taxon>Pezizomycotina</taxon>
        <taxon>Pezizomycetes</taxon>
        <taxon>Pezizales</taxon>
        <taxon>Pezizaceae</taxon>
        <taxon>Terfezia</taxon>
    </lineage>
</organism>
<keyword evidence="3" id="KW-1185">Reference proteome</keyword>
<proteinExistence type="predicted"/>
<dbReference type="Proteomes" id="UP000267821">
    <property type="component" value="Unassembled WGS sequence"/>
</dbReference>
<evidence type="ECO:0000313" key="2">
    <source>
        <dbReference type="EMBL" id="RPB21269.1"/>
    </source>
</evidence>
<dbReference type="AlphaFoldDB" id="A0A3N4LII3"/>
<dbReference type="OrthoDB" id="21418at2759"/>
<feature type="compositionally biased region" description="Polar residues" evidence="1">
    <location>
        <begin position="133"/>
        <end position="149"/>
    </location>
</feature>